<gene>
    <name evidence="4" type="ORF">EDS130_LOCUS45496</name>
    <name evidence="3" type="ORF">XAT740_LOCUS5765</name>
</gene>
<evidence type="ECO:0000256" key="1">
    <source>
        <dbReference type="SAM" id="Coils"/>
    </source>
</evidence>
<keyword evidence="1" id="KW-0175">Coiled coil</keyword>
<feature type="compositionally biased region" description="Basic and acidic residues" evidence="2">
    <location>
        <begin position="21"/>
        <end position="30"/>
    </location>
</feature>
<dbReference type="AlphaFoldDB" id="A0A815WCJ1"/>
<reference evidence="4" key="1">
    <citation type="submission" date="2021-02" db="EMBL/GenBank/DDBJ databases">
        <authorList>
            <person name="Nowell W R."/>
        </authorList>
    </citation>
    <scope>NUCLEOTIDE SEQUENCE</scope>
</reference>
<sequence length="343" mass="39929">MEKSPKKLNKNTKKKGRNHKKVIDESKNDPDNGEQARQQYLDQLNDLVNRMFEICSQMSDLPPSCEIHLTKFKQSINGTIDDFFNKIDVDQAIGQLRAFIKLLDLNDHQWKELDELINGMETIAYKLMYDLCDIRSQIKTMKKDQQDLKGTVDELIDDRNRLIDDRNNLQTALSDLTKEVHQLQQNTSDKVLAETYAHLLQPLVRRIDEEFKIRNEQTKNMSLPTSYNMITHYNTKILKNLLSGGEISDAATQLVSNVINEFSKASGLTKDQVIELLLKKAKRTYIAHGYIDMFINDLIAGEYEPDDFFKYIEEENLVNLSIENKDKNLLMKLLQYNVLHRQE</sequence>
<comment type="caution">
    <text evidence="4">The sequence shown here is derived from an EMBL/GenBank/DDBJ whole genome shotgun (WGS) entry which is preliminary data.</text>
</comment>
<feature type="region of interest" description="Disordered" evidence="2">
    <location>
        <begin position="1"/>
        <end position="34"/>
    </location>
</feature>
<dbReference type="OrthoDB" id="10490659at2759"/>
<proteinExistence type="predicted"/>
<feature type="compositionally biased region" description="Basic residues" evidence="2">
    <location>
        <begin position="1"/>
        <end position="20"/>
    </location>
</feature>
<evidence type="ECO:0000313" key="6">
    <source>
        <dbReference type="Proteomes" id="UP000663852"/>
    </source>
</evidence>
<name>A0A815WCJ1_ADIRI</name>
<evidence type="ECO:0000313" key="5">
    <source>
        <dbReference type="Proteomes" id="UP000663828"/>
    </source>
</evidence>
<keyword evidence="5" id="KW-1185">Reference proteome</keyword>
<evidence type="ECO:0000256" key="2">
    <source>
        <dbReference type="SAM" id="MobiDB-lite"/>
    </source>
</evidence>
<feature type="coiled-coil region" evidence="1">
    <location>
        <begin position="152"/>
        <end position="186"/>
    </location>
</feature>
<accession>A0A815WCJ1</accession>
<dbReference type="Proteomes" id="UP000663852">
    <property type="component" value="Unassembled WGS sequence"/>
</dbReference>
<evidence type="ECO:0000313" key="4">
    <source>
        <dbReference type="EMBL" id="CAF1543571.1"/>
    </source>
</evidence>
<evidence type="ECO:0000313" key="3">
    <source>
        <dbReference type="EMBL" id="CAF0856663.1"/>
    </source>
</evidence>
<dbReference type="Proteomes" id="UP000663828">
    <property type="component" value="Unassembled WGS sequence"/>
</dbReference>
<organism evidence="4 6">
    <name type="scientific">Adineta ricciae</name>
    <name type="common">Rotifer</name>
    <dbReference type="NCBI Taxonomy" id="249248"/>
    <lineage>
        <taxon>Eukaryota</taxon>
        <taxon>Metazoa</taxon>
        <taxon>Spiralia</taxon>
        <taxon>Gnathifera</taxon>
        <taxon>Rotifera</taxon>
        <taxon>Eurotatoria</taxon>
        <taxon>Bdelloidea</taxon>
        <taxon>Adinetida</taxon>
        <taxon>Adinetidae</taxon>
        <taxon>Adineta</taxon>
    </lineage>
</organism>
<dbReference type="EMBL" id="CAJNOR010000254">
    <property type="protein sequence ID" value="CAF0856663.1"/>
    <property type="molecule type" value="Genomic_DNA"/>
</dbReference>
<dbReference type="EMBL" id="CAJNOJ010001129">
    <property type="protein sequence ID" value="CAF1543571.1"/>
    <property type="molecule type" value="Genomic_DNA"/>
</dbReference>
<protein>
    <submittedName>
        <fullName evidence="4">Uncharacterized protein</fullName>
    </submittedName>
</protein>